<sequence>MLEPTEGKLPECKKYQEKEKHSMIVKTQRSDSFSAAFPVEIPAASPSIQVATLEQILWPCFLSLGVAPARCLRGDGH</sequence>
<dbReference type="AlphaFoldDB" id="A0A1V4IFT0"/>
<evidence type="ECO:0000313" key="2">
    <source>
        <dbReference type="Proteomes" id="UP000190648"/>
    </source>
</evidence>
<protein>
    <submittedName>
        <fullName evidence="1">Uncharacterized protein</fullName>
    </submittedName>
</protein>
<comment type="caution">
    <text evidence="1">The sequence shown here is derived from an EMBL/GenBank/DDBJ whole genome shotgun (WGS) entry which is preliminary data.</text>
</comment>
<keyword evidence="2" id="KW-1185">Reference proteome</keyword>
<accession>A0A1V4IFT0</accession>
<reference evidence="1 2" key="1">
    <citation type="submission" date="2016-02" db="EMBL/GenBank/DDBJ databases">
        <title>Band-tailed pigeon sequencing and assembly.</title>
        <authorList>
            <person name="Soares A.E."/>
            <person name="Novak B.J."/>
            <person name="Rice E.S."/>
            <person name="O'Connell B."/>
            <person name="Chang D."/>
            <person name="Weber S."/>
            <person name="Shapiro B."/>
        </authorList>
    </citation>
    <scope>NUCLEOTIDE SEQUENCE [LARGE SCALE GENOMIC DNA]</scope>
    <source>
        <strain evidence="1">BTP2013</strain>
        <tissue evidence="1">Blood</tissue>
    </source>
</reference>
<dbReference type="Proteomes" id="UP000190648">
    <property type="component" value="Unassembled WGS sequence"/>
</dbReference>
<organism evidence="1 2">
    <name type="scientific">Patagioenas fasciata monilis</name>
    <dbReference type="NCBI Taxonomy" id="372326"/>
    <lineage>
        <taxon>Eukaryota</taxon>
        <taxon>Metazoa</taxon>
        <taxon>Chordata</taxon>
        <taxon>Craniata</taxon>
        <taxon>Vertebrata</taxon>
        <taxon>Euteleostomi</taxon>
        <taxon>Archelosauria</taxon>
        <taxon>Archosauria</taxon>
        <taxon>Dinosauria</taxon>
        <taxon>Saurischia</taxon>
        <taxon>Theropoda</taxon>
        <taxon>Coelurosauria</taxon>
        <taxon>Aves</taxon>
        <taxon>Neognathae</taxon>
        <taxon>Neoaves</taxon>
        <taxon>Columbimorphae</taxon>
        <taxon>Columbiformes</taxon>
        <taxon>Columbidae</taxon>
        <taxon>Patagioenas</taxon>
    </lineage>
</organism>
<evidence type="ECO:0000313" key="1">
    <source>
        <dbReference type="EMBL" id="OPJ58858.1"/>
    </source>
</evidence>
<gene>
    <name evidence="1" type="ORF">AV530_000597</name>
</gene>
<dbReference type="EMBL" id="LSYS01009753">
    <property type="protein sequence ID" value="OPJ58858.1"/>
    <property type="molecule type" value="Genomic_DNA"/>
</dbReference>
<name>A0A1V4IFT0_PATFA</name>
<proteinExistence type="predicted"/>